<feature type="transmembrane region" description="Helical" evidence="5">
    <location>
        <begin position="262"/>
        <end position="285"/>
    </location>
</feature>
<keyword evidence="3 5" id="KW-1133">Transmembrane helix</keyword>
<organism evidence="7 8">
    <name type="scientific">Candidatus Vampirococcus lugosii</name>
    <dbReference type="NCBI Taxonomy" id="2789015"/>
    <lineage>
        <taxon>Bacteria</taxon>
        <taxon>Candidatus Absconditibacteriota</taxon>
        <taxon>Vampirococcus</taxon>
    </lineage>
</organism>
<evidence type="ECO:0000256" key="3">
    <source>
        <dbReference type="ARBA" id="ARBA00022989"/>
    </source>
</evidence>
<dbReference type="Pfam" id="PF01699">
    <property type="entry name" value="Na_Ca_ex"/>
    <property type="match status" value="1"/>
</dbReference>
<comment type="subcellular location">
    <subcellularLocation>
        <location evidence="1">Membrane</location>
        <topology evidence="1">Multi-pass membrane protein</topology>
    </subcellularLocation>
</comment>
<keyword evidence="2 5" id="KW-0812">Transmembrane</keyword>
<dbReference type="InterPro" id="IPR044880">
    <property type="entry name" value="NCX_ion-bd_dom_sf"/>
</dbReference>
<dbReference type="EMBL" id="JAEDAM010000028">
    <property type="protein sequence ID" value="MBS8121989.1"/>
    <property type="molecule type" value="Genomic_DNA"/>
</dbReference>
<feature type="transmembrane region" description="Helical" evidence="5">
    <location>
        <begin position="72"/>
        <end position="96"/>
    </location>
</feature>
<evidence type="ECO:0000313" key="7">
    <source>
        <dbReference type="EMBL" id="MBS8121989.1"/>
    </source>
</evidence>
<evidence type="ECO:0000256" key="2">
    <source>
        <dbReference type="ARBA" id="ARBA00022692"/>
    </source>
</evidence>
<feature type="domain" description="Sodium/calcium exchanger membrane region" evidence="6">
    <location>
        <begin position="195"/>
        <end position="279"/>
    </location>
</feature>
<dbReference type="InterPro" id="IPR004837">
    <property type="entry name" value="NaCa_Exmemb"/>
</dbReference>
<reference evidence="7 8" key="1">
    <citation type="journal article" date="2021" name="Nat. Commun.">
        <title>Reductive evolution and unique predatory mode in the CPR bacterium Vampirococcus lugosii.</title>
        <authorList>
            <person name="Moreira D."/>
            <person name="Zivanovic Y."/>
            <person name="Lopez-Archilla A.I."/>
            <person name="Iniesto M."/>
            <person name="Lopez-Garcia P."/>
        </authorList>
    </citation>
    <scope>NUCLEOTIDE SEQUENCE [LARGE SCALE GENOMIC DNA]</scope>
    <source>
        <strain evidence="7">Chiprana</strain>
    </source>
</reference>
<dbReference type="Gene3D" id="1.20.1420.30">
    <property type="entry name" value="NCX, central ion-binding region"/>
    <property type="match status" value="1"/>
</dbReference>
<sequence length="286" mass="31931">MKNILYNSLSKLDIISWTAVILFFTLSSLFLGGNILYSFGGAILIIVLMFFVGFSIELMLEILKDKKGIGKISGFITNGPEALVVLIGLISGDILFASSTPLGSNIMNPLLLILAIILFWKIINFKKFGYKLFFTIGFLILALLAISFFVIPENYYIYWAIIGLVFSIYFFSKKYDNQDIQQKEDEETGNKISNIYLVLAFIVLLISGYYLGPVLEFTSEVSAVSKGIIGFFVLSFLTSWPEFKSIISLLKRQKILASFENILVSSITNIWLAIIGIVVGIIIGII</sequence>
<proteinExistence type="predicted"/>
<feature type="transmembrane region" description="Helical" evidence="5">
    <location>
        <begin position="156"/>
        <end position="172"/>
    </location>
</feature>
<feature type="transmembrane region" description="Helical" evidence="5">
    <location>
        <begin position="132"/>
        <end position="150"/>
    </location>
</feature>
<evidence type="ECO:0000256" key="4">
    <source>
        <dbReference type="ARBA" id="ARBA00023136"/>
    </source>
</evidence>
<feature type="transmembrane region" description="Helical" evidence="5">
    <location>
        <begin position="12"/>
        <end position="31"/>
    </location>
</feature>
<feature type="transmembrane region" description="Helical" evidence="5">
    <location>
        <begin position="193"/>
        <end position="211"/>
    </location>
</feature>
<feature type="transmembrane region" description="Helical" evidence="5">
    <location>
        <begin position="223"/>
        <end position="241"/>
    </location>
</feature>
<protein>
    <submittedName>
        <fullName evidence="7">Sodium/calcium exchange protein</fullName>
    </submittedName>
</protein>
<evidence type="ECO:0000313" key="8">
    <source>
        <dbReference type="Proteomes" id="UP000680365"/>
    </source>
</evidence>
<comment type="caution">
    <text evidence="7">The sequence shown here is derived from an EMBL/GenBank/DDBJ whole genome shotgun (WGS) entry which is preliminary data.</text>
</comment>
<keyword evidence="4 5" id="KW-0472">Membrane</keyword>
<gene>
    <name evidence="7" type="ORF">VAMP_59n92</name>
</gene>
<evidence type="ECO:0000259" key="6">
    <source>
        <dbReference type="Pfam" id="PF01699"/>
    </source>
</evidence>
<dbReference type="RefSeq" id="WP_213349025.1">
    <property type="nucleotide sequence ID" value="NZ_JAEDAM010000028.1"/>
</dbReference>
<evidence type="ECO:0000256" key="1">
    <source>
        <dbReference type="ARBA" id="ARBA00004141"/>
    </source>
</evidence>
<dbReference type="Proteomes" id="UP000680365">
    <property type="component" value="Unassembled WGS sequence"/>
</dbReference>
<name>A0ABS5QM03_9BACT</name>
<feature type="transmembrane region" description="Helical" evidence="5">
    <location>
        <begin position="37"/>
        <end position="60"/>
    </location>
</feature>
<accession>A0ABS5QM03</accession>
<keyword evidence="8" id="KW-1185">Reference proteome</keyword>
<feature type="transmembrane region" description="Helical" evidence="5">
    <location>
        <begin position="102"/>
        <end position="120"/>
    </location>
</feature>
<evidence type="ECO:0000256" key="5">
    <source>
        <dbReference type="SAM" id="Phobius"/>
    </source>
</evidence>